<comment type="caution">
    <text evidence="5">Lacks conserved residue(s) required for the propagation of feature annotation.</text>
</comment>
<evidence type="ECO:0000256" key="4">
    <source>
        <dbReference type="ARBA" id="ARBA00023180"/>
    </source>
</evidence>
<evidence type="ECO:0000256" key="5">
    <source>
        <dbReference type="PROSITE-ProRule" id="PRU00557"/>
    </source>
</evidence>
<evidence type="ECO:0000256" key="1">
    <source>
        <dbReference type="ARBA" id="ARBA00022729"/>
    </source>
</evidence>
<name>A0A6G1SGJ7_9ACAR</name>
<dbReference type="PROSITE" id="PS51211">
    <property type="entry name" value="VITELLOGENIN"/>
    <property type="match status" value="1"/>
</dbReference>
<dbReference type="InterPro" id="IPR015816">
    <property type="entry name" value="Vitellinogen_b-sht_N"/>
</dbReference>
<feature type="region of interest" description="Disordered" evidence="6">
    <location>
        <begin position="813"/>
        <end position="838"/>
    </location>
</feature>
<dbReference type="SMART" id="SM00638">
    <property type="entry name" value="LPD_N"/>
    <property type="match status" value="1"/>
</dbReference>
<accession>A0A6G1SGJ7</accession>
<evidence type="ECO:0000256" key="6">
    <source>
        <dbReference type="SAM" id="MobiDB-lite"/>
    </source>
</evidence>
<reference evidence="9" key="1">
    <citation type="submission" date="2018-10" db="EMBL/GenBank/DDBJ databases">
        <title>Transcriptome assembly of Aceria tosichella (Wheat curl mite) Type 2.</title>
        <authorList>
            <person name="Scully E.D."/>
            <person name="Geib S.M."/>
            <person name="Palmer N.A."/>
            <person name="Gupta A.K."/>
            <person name="Sarath G."/>
            <person name="Tatineni S."/>
        </authorList>
    </citation>
    <scope>NUCLEOTIDE SEQUENCE</scope>
    <source>
        <strain evidence="9">LincolnNE</strain>
    </source>
</reference>
<evidence type="ECO:0000256" key="7">
    <source>
        <dbReference type="SAM" id="SignalP"/>
    </source>
</evidence>
<dbReference type="InterPro" id="IPR050733">
    <property type="entry name" value="Vitellogenin/Apolipophorin"/>
</dbReference>
<keyword evidence="2" id="KW-0758">Storage protein</keyword>
<protein>
    <submittedName>
        <fullName evidence="9">Vitellogenin</fullName>
    </submittedName>
</protein>
<dbReference type="Gene3D" id="2.20.80.10">
    <property type="entry name" value="Lipovitellin-phosvitin complex, chain A, domain 4"/>
    <property type="match status" value="1"/>
</dbReference>
<dbReference type="InterPro" id="IPR001747">
    <property type="entry name" value="Vitellogenin_N"/>
</dbReference>
<dbReference type="InterPro" id="IPR011030">
    <property type="entry name" value="Lipovitellin_superhlx_dom"/>
</dbReference>
<dbReference type="Gene3D" id="2.30.230.10">
    <property type="entry name" value="Lipovitellin, beta-sheet shell regions, chain A"/>
    <property type="match status" value="1"/>
</dbReference>
<sequence length="1607" mass="183608">MNKLTIALLLVSVCASACLARTSPQIRRPFKFTPGQTYIYEYRGRQWNGLAKLADQYAGLTIDCDVILQALPEGSGEEVMMKLNDVKVEQLHTQALDNNDIRKLNQGKEVNGRQLALYKEELSKPIRFTYANGRVVRFFAESRDAEWSVNIKKSILSLFQLDLAPTRIIKSPSRQSAEQVYGYQSEDLIRDTNEMPLVYPVYEESFGGICETNYEIDSVDNVDQQQQKQHQQRQQQQDQEQQEFTDVLNVTKTVNYKNCLTDPSVSYDRHSFKVNTQTIKGKLFGQQPTVATQNYYPMPEEIKQKYSNAYTGFDHQDNVASPAPVERHSYTKYNITTASKALVGRRSVPVSSQADMLLVEGIYSEAKVKYEADGDLIVSDTQQSLKLITCSPTVELARAVPDVSSMTAESVRQPSTEYQTIQCELTNQKLKFYQALWKYAQLKQQQQSPSTGASSQFYSHKMALPFALSASWYPIVATGQLTNEQSIERSLNPEQLAKSYETLLISLADDVLTEDVAQSKRAGEKVIRLVNIVAFMPKQKLIEVYDRIVDRIQQAKQQQLRTRGKQAIIDNGEVAKWKVVRKLCLDSLPLAGSKQAIEMIELLIESNRVQSWEAKELVEAVPANLRYPDTEIIDAFIRMSQMQQVRKSRSLFASCSIAVGKMIGQAYAKSKDASYKPTTYERSNKLPSHLREDEIVKQVVEEADPRRQLPVDWNQADNQELYERLVLDEQDLTKYVMLYKQMLNKASEFHEKVIYLETLAHMKVPQVLPILEPFVTGRLSLAQCLGNQPLDINRPIEQSQWYNIYGASRQQQQQQHYKQRKQQQQQQQQQNQKDWDEEDSYGAEECNYMRTIAIYAMAHVAHWSPNKVQALLLPVFDNTYEPYQIRIAAFTTIMLTPVEEHILERIASQMWREPNKEVASFVVGTIDTMSKMTSPSMAAYKQAAMKAADSMPKQYLDSYKHSWLAGGDHFNAQKQVGKTWIAEIIKSNVSSIPRAAYWRSGHTHGPAGSKFDNHFELGFTSKGLESFIKSYIEYNKQKQDDQTNLVASILENLYDAKEDIVKYYYEARDQMKSSLLGNQEQKLAQGESFVENYFYKRQQPIDGVNSQSGKQSRKTSDLFEGNQRSKRSTTITFQARSSKDDDEEPKLTIFSKLFDSTSYHALDKKQLIKLIENCDDYLKMVADELVLGGKLHYVKMLMPSNMWHMVPSQLGLPIVVTHRTPIIASIKIDGSQNGQLTSTKLSQYLRQQATGQRVPNVQGQNFAVMDGINITALVHPKIMYSNQRFMFAVEQANSEAYGVQTEKSRQISLPIEVSVAYSHEKQLVSFSAQPKTPTRMGWTKEAAKTFIGQLALGSSQPDNWLGQEHLIRVPSKQAQYQRQQRAELYVPSLLASVTSLLNEPRDQQTKAIEDLETPYKFEHRAVQQQLGLECYIEGATDDEDVARMVGKPELVNKRSFGQLQWSNTDEIDNLDQHTKSGPLGHYLHLLDSASSRPSKYLEYYTTLKPDQPHKSPVYRVNFELDDKTNNNKHQRVSAVDDDDEQDDTTTTAEARYVQQQQKQQQQQAMINNVAASRRTINSRLDAARSWESVDQNKINQISRQQNMVEVY</sequence>
<dbReference type="InterPro" id="IPR015255">
    <property type="entry name" value="Vitellinogen_open_b-sht"/>
</dbReference>
<dbReference type="SUPFAM" id="SSF48431">
    <property type="entry name" value="Lipovitellin-phosvitin complex, superhelical domain"/>
    <property type="match status" value="1"/>
</dbReference>
<dbReference type="GO" id="GO:0005319">
    <property type="term" value="F:lipid transporter activity"/>
    <property type="evidence" value="ECO:0007669"/>
    <property type="project" value="InterPro"/>
</dbReference>
<gene>
    <name evidence="9" type="primary">VTG</name>
    <name evidence="9" type="ORF">g.11734</name>
</gene>
<keyword evidence="3" id="KW-1015">Disulfide bond</keyword>
<dbReference type="Pfam" id="PF09172">
    <property type="entry name" value="Vit_open_b-sht"/>
    <property type="match status" value="1"/>
</dbReference>
<feature type="domain" description="Vitellogenin" evidence="8">
    <location>
        <begin position="32"/>
        <end position="996"/>
    </location>
</feature>
<dbReference type="PANTHER" id="PTHR23345">
    <property type="entry name" value="VITELLOGENIN-RELATED"/>
    <property type="match status" value="1"/>
</dbReference>
<feature type="region of interest" description="Disordered" evidence="6">
    <location>
        <begin position="1101"/>
        <end position="1139"/>
    </location>
</feature>
<feature type="signal peptide" evidence="7">
    <location>
        <begin position="1"/>
        <end position="20"/>
    </location>
</feature>
<evidence type="ECO:0000256" key="3">
    <source>
        <dbReference type="ARBA" id="ARBA00023157"/>
    </source>
</evidence>
<evidence type="ECO:0000256" key="2">
    <source>
        <dbReference type="ARBA" id="ARBA00022761"/>
    </source>
</evidence>
<evidence type="ECO:0000313" key="9">
    <source>
        <dbReference type="EMBL" id="MDE49489.1"/>
    </source>
</evidence>
<feature type="region of interest" description="Disordered" evidence="6">
    <location>
        <begin position="221"/>
        <end position="242"/>
    </location>
</feature>
<keyword evidence="4" id="KW-0325">Glycoprotein</keyword>
<feature type="compositionally biased region" description="Low complexity" evidence="6">
    <location>
        <begin position="224"/>
        <end position="239"/>
    </location>
</feature>
<dbReference type="Pfam" id="PF01347">
    <property type="entry name" value="Vitellogenin_N"/>
    <property type="match status" value="3"/>
</dbReference>
<organism evidence="9">
    <name type="scientific">Aceria tosichella</name>
    <name type="common">wheat curl mite</name>
    <dbReference type="NCBI Taxonomy" id="561515"/>
    <lineage>
        <taxon>Eukaryota</taxon>
        <taxon>Metazoa</taxon>
        <taxon>Ecdysozoa</taxon>
        <taxon>Arthropoda</taxon>
        <taxon>Chelicerata</taxon>
        <taxon>Arachnida</taxon>
        <taxon>Acari</taxon>
        <taxon>Acariformes</taxon>
        <taxon>Trombidiformes</taxon>
        <taxon>Prostigmata</taxon>
        <taxon>Eupodina</taxon>
        <taxon>Eriophyoidea</taxon>
        <taxon>Eriophyidae</taxon>
        <taxon>Eriophyinae</taxon>
        <taxon>Aceriini</taxon>
        <taxon>Aceria</taxon>
    </lineage>
</organism>
<dbReference type="Gene3D" id="1.25.10.20">
    <property type="entry name" value="Vitellinogen, superhelical"/>
    <property type="match status" value="1"/>
</dbReference>
<proteinExistence type="predicted"/>
<dbReference type="InterPro" id="IPR015819">
    <property type="entry name" value="Lipid_transp_b-sht_shell"/>
</dbReference>
<evidence type="ECO:0000259" key="8">
    <source>
        <dbReference type="PROSITE" id="PS51211"/>
    </source>
</evidence>
<dbReference type="SUPFAM" id="SSF56968">
    <property type="entry name" value="Lipovitellin-phosvitin complex, beta-sheet shell regions"/>
    <property type="match status" value="2"/>
</dbReference>
<feature type="region of interest" description="Disordered" evidence="6">
    <location>
        <begin position="1520"/>
        <end position="1545"/>
    </location>
</feature>
<dbReference type="GO" id="GO:0045735">
    <property type="term" value="F:nutrient reservoir activity"/>
    <property type="evidence" value="ECO:0007669"/>
    <property type="project" value="UniProtKB-KW"/>
</dbReference>
<feature type="compositionally biased region" description="Low complexity" evidence="6">
    <location>
        <begin position="813"/>
        <end position="832"/>
    </location>
</feature>
<dbReference type="PANTHER" id="PTHR23345:SF15">
    <property type="entry name" value="VITELLOGENIN 1-RELATED"/>
    <property type="match status" value="1"/>
</dbReference>
<dbReference type="EMBL" id="GGYP01004718">
    <property type="protein sequence ID" value="MDE49489.1"/>
    <property type="molecule type" value="Transcribed_RNA"/>
</dbReference>
<feature type="chain" id="PRO_5026302565" evidence="7">
    <location>
        <begin position="21"/>
        <end position="1607"/>
    </location>
</feature>
<keyword evidence="1 7" id="KW-0732">Signal</keyword>